<dbReference type="AlphaFoldDB" id="A0A7Z0D0B8"/>
<dbReference type="InterPro" id="IPR032466">
    <property type="entry name" value="Metal_Hydrolase"/>
</dbReference>
<dbReference type="RefSeq" id="WP_179426956.1">
    <property type="nucleotide sequence ID" value="NZ_JACBZP010000001.1"/>
</dbReference>
<dbReference type="InterPro" id="IPR011059">
    <property type="entry name" value="Metal-dep_hydrolase_composite"/>
</dbReference>
<dbReference type="PANTHER" id="PTHR22642">
    <property type="entry name" value="IMIDAZOLONEPROPIONASE"/>
    <property type="match status" value="1"/>
</dbReference>
<dbReference type="GO" id="GO:0016810">
    <property type="term" value="F:hydrolase activity, acting on carbon-nitrogen (but not peptide) bonds"/>
    <property type="evidence" value="ECO:0007669"/>
    <property type="project" value="InterPro"/>
</dbReference>
<keyword evidence="3" id="KW-1185">Reference proteome</keyword>
<evidence type="ECO:0000259" key="1">
    <source>
        <dbReference type="Pfam" id="PF07969"/>
    </source>
</evidence>
<dbReference type="Gene3D" id="2.30.40.10">
    <property type="entry name" value="Urease, subunit C, domain 1"/>
    <property type="match status" value="1"/>
</dbReference>
<dbReference type="SUPFAM" id="SSF51338">
    <property type="entry name" value="Composite domain of metallo-dependent hydrolases"/>
    <property type="match status" value="1"/>
</dbReference>
<dbReference type="Proteomes" id="UP000539111">
    <property type="component" value="Unassembled WGS sequence"/>
</dbReference>
<gene>
    <name evidence="2" type="ORF">BJY26_001470</name>
</gene>
<dbReference type="SUPFAM" id="SSF51556">
    <property type="entry name" value="Metallo-dependent hydrolases"/>
    <property type="match status" value="1"/>
</dbReference>
<dbReference type="InterPro" id="IPR013108">
    <property type="entry name" value="Amidohydro_3"/>
</dbReference>
<evidence type="ECO:0000313" key="2">
    <source>
        <dbReference type="EMBL" id="NYI67164.1"/>
    </source>
</evidence>
<dbReference type="Pfam" id="PF07969">
    <property type="entry name" value="Amidohydro_3"/>
    <property type="match status" value="1"/>
</dbReference>
<organism evidence="2 3">
    <name type="scientific">Spelaeicoccus albus</name>
    <dbReference type="NCBI Taxonomy" id="1280376"/>
    <lineage>
        <taxon>Bacteria</taxon>
        <taxon>Bacillati</taxon>
        <taxon>Actinomycetota</taxon>
        <taxon>Actinomycetes</taxon>
        <taxon>Micrococcales</taxon>
        <taxon>Brevibacteriaceae</taxon>
        <taxon>Spelaeicoccus</taxon>
    </lineage>
</organism>
<name>A0A7Z0D0B8_9MICO</name>
<dbReference type="Gene3D" id="3.20.20.140">
    <property type="entry name" value="Metal-dependent hydrolases"/>
    <property type="match status" value="1"/>
</dbReference>
<dbReference type="EMBL" id="JACBZP010000001">
    <property type="protein sequence ID" value="NYI67164.1"/>
    <property type="molecule type" value="Genomic_DNA"/>
</dbReference>
<accession>A0A7Z0D0B8</accession>
<dbReference type="PANTHER" id="PTHR22642:SF2">
    <property type="entry name" value="PROTEIN LONG AFTER FAR-RED 3"/>
    <property type="match status" value="1"/>
</dbReference>
<feature type="domain" description="Amidohydrolase 3" evidence="1">
    <location>
        <begin position="56"/>
        <end position="537"/>
    </location>
</feature>
<proteinExistence type="predicted"/>
<dbReference type="Gene3D" id="3.10.310.70">
    <property type="match status" value="1"/>
</dbReference>
<protein>
    <recommendedName>
        <fullName evidence="1">Amidohydrolase 3 domain-containing protein</fullName>
    </recommendedName>
</protein>
<reference evidence="2 3" key="1">
    <citation type="submission" date="2020-07" db="EMBL/GenBank/DDBJ databases">
        <title>Sequencing the genomes of 1000 actinobacteria strains.</title>
        <authorList>
            <person name="Klenk H.-P."/>
        </authorList>
    </citation>
    <scope>NUCLEOTIDE SEQUENCE [LARGE SCALE GENOMIC DNA]</scope>
    <source>
        <strain evidence="2 3">DSM 26341</strain>
    </source>
</reference>
<dbReference type="CDD" id="cd01300">
    <property type="entry name" value="YtcJ_like"/>
    <property type="match status" value="1"/>
</dbReference>
<sequence length="541" mass="57476">MRPLPAETVIVNARVRTMRADTDTGAAASAVAVAHGRIAAIGTETEARRAVSPGADVIDAAGATLTPGLIDSHAHPTWGADLTVGVDLGGLDRAGALAALRAEAGRLPDDAWVRGWNLDYKVFGAAPVSGSVLEEAVSGRPTALLFYDLHTAVGTRAAMRAAGLTGAREFADTSQVVVDCDGAPTGELREPPAYNLLLDAAPPLTPEKRRSRSMQIFGQMNRCGLTGAAIMDGTAETLALLDTIESGGELPLRLAVALWHRPDSDDAEVDGNIARLGAAGRRWSCSMIKMFIDGVIDTGTAWLHEPDTCGQGRHSFWPSIDRYRDVVRRYTEAGFQIATHACGDQGVAAALDAYEMHGARASSGAPHRIEHLETLTDDEVRRIAASGVIASMQPLHMQWREGDESDSWADRLGPDRAAHGFRIRDILTAGGRTALGSDWPVASFDPRVGMAWARLRRTPGDPDAPVFEPAERLSGEEALLGYTRWAASALGRSDIGTLTPGARADLTLFAGDPVTTEADELIDLPVQLTMTDGQIVHRDGV</sequence>
<evidence type="ECO:0000313" key="3">
    <source>
        <dbReference type="Proteomes" id="UP000539111"/>
    </source>
</evidence>
<dbReference type="InterPro" id="IPR033932">
    <property type="entry name" value="YtcJ-like"/>
</dbReference>
<comment type="caution">
    <text evidence="2">The sequence shown here is derived from an EMBL/GenBank/DDBJ whole genome shotgun (WGS) entry which is preliminary data.</text>
</comment>